<organism evidence="1 2">
    <name type="scientific">Trichogramma brassicae</name>
    <dbReference type="NCBI Taxonomy" id="86971"/>
    <lineage>
        <taxon>Eukaryota</taxon>
        <taxon>Metazoa</taxon>
        <taxon>Ecdysozoa</taxon>
        <taxon>Arthropoda</taxon>
        <taxon>Hexapoda</taxon>
        <taxon>Insecta</taxon>
        <taxon>Pterygota</taxon>
        <taxon>Neoptera</taxon>
        <taxon>Endopterygota</taxon>
        <taxon>Hymenoptera</taxon>
        <taxon>Apocrita</taxon>
        <taxon>Proctotrupomorpha</taxon>
        <taxon>Chalcidoidea</taxon>
        <taxon>Trichogrammatidae</taxon>
        <taxon>Trichogramma</taxon>
    </lineage>
</organism>
<name>A0A6H5IHP7_9HYME</name>
<evidence type="ECO:0000313" key="1">
    <source>
        <dbReference type="EMBL" id="CAB0037684.1"/>
    </source>
</evidence>
<dbReference type="AlphaFoldDB" id="A0A6H5IHP7"/>
<reference evidence="1 2" key="1">
    <citation type="submission" date="2020-02" db="EMBL/GenBank/DDBJ databases">
        <authorList>
            <person name="Ferguson B K."/>
        </authorList>
    </citation>
    <scope>NUCLEOTIDE SEQUENCE [LARGE SCALE GENOMIC DNA]</scope>
</reference>
<evidence type="ECO:0000313" key="2">
    <source>
        <dbReference type="Proteomes" id="UP000479190"/>
    </source>
</evidence>
<dbReference type="EMBL" id="CADCXV010000865">
    <property type="protein sequence ID" value="CAB0037684.1"/>
    <property type="molecule type" value="Genomic_DNA"/>
</dbReference>
<sequence length="114" mass="12798">MYHEETFTQYQSIARSCFYSIKTTNNSPLYATTANNSRACTNWVIMFVLYTPANFKGYPTFCCKSKNEALRLCDTSINEQTGFTKATSCAKHENSSLSTAIVGRLFAHMATCMV</sequence>
<accession>A0A6H5IHP7</accession>
<proteinExistence type="predicted"/>
<gene>
    <name evidence="1" type="ORF">TBRA_LOCUS9501</name>
</gene>
<keyword evidence="2" id="KW-1185">Reference proteome</keyword>
<protein>
    <submittedName>
        <fullName evidence="1">Uncharacterized protein</fullName>
    </submittedName>
</protein>
<dbReference type="Proteomes" id="UP000479190">
    <property type="component" value="Unassembled WGS sequence"/>
</dbReference>